<dbReference type="KEGG" id="uru:DSM104443_00354"/>
<organism evidence="2 3">
    <name type="scientific">Usitatibacter rugosus</name>
    <dbReference type="NCBI Taxonomy" id="2732067"/>
    <lineage>
        <taxon>Bacteria</taxon>
        <taxon>Pseudomonadati</taxon>
        <taxon>Pseudomonadota</taxon>
        <taxon>Betaproteobacteria</taxon>
        <taxon>Nitrosomonadales</taxon>
        <taxon>Usitatibacteraceae</taxon>
        <taxon>Usitatibacter</taxon>
    </lineage>
</organism>
<evidence type="ECO:0000256" key="1">
    <source>
        <dbReference type="SAM" id="Phobius"/>
    </source>
</evidence>
<evidence type="ECO:0000313" key="3">
    <source>
        <dbReference type="Proteomes" id="UP000501534"/>
    </source>
</evidence>
<sequence length="40" mass="4300">MAESHKPTPQQRRNALLTAGVLAALVLGIYGVFMLKVFSA</sequence>
<dbReference type="Proteomes" id="UP000501534">
    <property type="component" value="Chromosome"/>
</dbReference>
<protein>
    <submittedName>
        <fullName evidence="2">Uncharacterized protein</fullName>
    </submittedName>
</protein>
<keyword evidence="1" id="KW-0472">Membrane</keyword>
<feature type="transmembrane region" description="Helical" evidence="1">
    <location>
        <begin position="15"/>
        <end position="35"/>
    </location>
</feature>
<dbReference type="AlphaFoldDB" id="A0A6M4GQH9"/>
<accession>A0A6M4GQH9</accession>
<dbReference type="EMBL" id="CP053069">
    <property type="protein sequence ID" value="QJR09316.1"/>
    <property type="molecule type" value="Genomic_DNA"/>
</dbReference>
<gene>
    <name evidence="2" type="ORF">DSM104443_00354</name>
</gene>
<dbReference type="RefSeq" id="WP_281359540.1">
    <property type="nucleotide sequence ID" value="NZ_CP053069.1"/>
</dbReference>
<keyword evidence="1" id="KW-1133">Transmembrane helix</keyword>
<proteinExistence type="predicted"/>
<keyword evidence="1" id="KW-0812">Transmembrane</keyword>
<evidence type="ECO:0000313" key="2">
    <source>
        <dbReference type="EMBL" id="QJR09316.1"/>
    </source>
</evidence>
<reference evidence="2 3" key="1">
    <citation type="submission" date="2020-04" db="EMBL/GenBank/DDBJ databases">
        <title>Usitatibacter rugosus gen. nov., sp. nov. and Usitatibacter palustris sp. nov., novel members of Usitatibacteraceae fam. nov. within the order Nitrosomonadales isolated from soil.</title>
        <authorList>
            <person name="Huber K.J."/>
            <person name="Neumann-Schaal M."/>
            <person name="Geppert A."/>
            <person name="Luckner M."/>
            <person name="Wanner G."/>
            <person name="Overmann J."/>
        </authorList>
    </citation>
    <scope>NUCLEOTIDE SEQUENCE [LARGE SCALE GENOMIC DNA]</scope>
    <source>
        <strain evidence="2 3">0125_3</strain>
    </source>
</reference>
<name>A0A6M4GQH9_9PROT</name>
<keyword evidence="3" id="KW-1185">Reference proteome</keyword>